<dbReference type="HOGENOM" id="CLU_1718500_0_0_9"/>
<reference evidence="2" key="1">
    <citation type="journal article" date="2016" name="Genome Announc.">
        <title>Complete genome sequence of Alkaliphilus metalliredigens strain QYMF, an alkaliphilic and metal-reducing bacterium isolated from borax-contaminated leachate ponds.</title>
        <authorList>
            <person name="Hwang C."/>
            <person name="Copeland A."/>
            <person name="Lucas S."/>
            <person name="Lapidus A."/>
            <person name="Barry K."/>
            <person name="Detter J.C."/>
            <person name="Glavina Del Rio T."/>
            <person name="Hammon N."/>
            <person name="Israni S."/>
            <person name="Dalin E."/>
            <person name="Tice H."/>
            <person name="Pitluck S."/>
            <person name="Chertkov O."/>
            <person name="Brettin T."/>
            <person name="Bruce D."/>
            <person name="Han C."/>
            <person name="Schmutz J."/>
            <person name="Larimer F."/>
            <person name="Land M.L."/>
            <person name="Hauser L."/>
            <person name="Kyrpides N."/>
            <person name="Mikhailova N."/>
            <person name="Ye Q."/>
            <person name="Zhou J."/>
            <person name="Richardson P."/>
            <person name="Fields M.W."/>
        </authorList>
    </citation>
    <scope>NUCLEOTIDE SEQUENCE [LARGE SCALE GENOMIC DNA]</scope>
    <source>
        <strain evidence="2">QYMF</strain>
    </source>
</reference>
<evidence type="ECO:0008006" key="3">
    <source>
        <dbReference type="Google" id="ProtNLM"/>
    </source>
</evidence>
<accession>A6TM90</accession>
<dbReference type="KEGG" id="amt:Amet_1096"/>
<dbReference type="Proteomes" id="UP000001572">
    <property type="component" value="Chromosome"/>
</dbReference>
<organism evidence="1 2">
    <name type="scientific">Alkaliphilus metalliredigens (strain QYMF)</name>
    <dbReference type="NCBI Taxonomy" id="293826"/>
    <lineage>
        <taxon>Bacteria</taxon>
        <taxon>Bacillati</taxon>
        <taxon>Bacillota</taxon>
        <taxon>Clostridia</taxon>
        <taxon>Peptostreptococcales</taxon>
        <taxon>Natronincolaceae</taxon>
        <taxon>Alkaliphilus</taxon>
    </lineage>
</organism>
<evidence type="ECO:0000313" key="1">
    <source>
        <dbReference type="EMBL" id="ABR47308.1"/>
    </source>
</evidence>
<protein>
    <recommendedName>
        <fullName evidence="3">DUF5590 domain-containing protein</fullName>
    </recommendedName>
</protein>
<evidence type="ECO:0000313" key="2">
    <source>
        <dbReference type="Proteomes" id="UP000001572"/>
    </source>
</evidence>
<name>A6TM90_ALKMQ</name>
<keyword evidence="2" id="KW-1185">Reference proteome</keyword>
<dbReference type="EMBL" id="CP000724">
    <property type="protein sequence ID" value="ABR47308.1"/>
    <property type="molecule type" value="Genomic_DNA"/>
</dbReference>
<proteinExistence type="predicted"/>
<dbReference type="RefSeq" id="WP_012062350.1">
    <property type="nucleotide sequence ID" value="NC_009633.1"/>
</dbReference>
<sequence length="152" mass="17770">MKKDIQASLILFLIISILVVSYSSYSYYFDEIKPRNTAKKYNIDLLDRQSGPYYNIYYGLKFDTLKECYLIFVKNHDEPFLVFQDEGVSKTTAESIAKDNGFKPEHIYLDVSPTVISSSKIDITKYLRWIIQYEGYNERVKIDFVTGAIIEK</sequence>
<gene>
    <name evidence="1" type="ordered locus">Amet_1096</name>
</gene>
<dbReference type="AlphaFoldDB" id="A6TM90"/>